<organism evidence="1 2">
    <name type="scientific">Romboutsia weinsteinii</name>
    <dbReference type="NCBI Taxonomy" id="2020949"/>
    <lineage>
        <taxon>Bacteria</taxon>
        <taxon>Bacillati</taxon>
        <taxon>Bacillota</taxon>
        <taxon>Clostridia</taxon>
        <taxon>Peptostreptococcales</taxon>
        <taxon>Peptostreptococcaceae</taxon>
        <taxon>Romboutsia</taxon>
    </lineage>
</organism>
<evidence type="ECO:0000313" key="2">
    <source>
        <dbReference type="Proteomes" id="UP000215694"/>
    </source>
</evidence>
<accession>A0A371IX56</accession>
<sequence length="59" mass="6987">MSKLLLDMVGKKCRITILGIYEIKGTIVDIDEVWIKFKYRKKEKVKLIRRCFVSSILLL</sequence>
<proteinExistence type="predicted"/>
<keyword evidence="2" id="KW-1185">Reference proteome</keyword>
<dbReference type="RefSeq" id="WP_116041773.1">
    <property type="nucleotide sequence ID" value="NZ_NOJY02000140.1"/>
</dbReference>
<evidence type="ECO:0000313" key="1">
    <source>
        <dbReference type="EMBL" id="RDY25067.1"/>
    </source>
</evidence>
<dbReference type="OrthoDB" id="1822027at2"/>
<dbReference type="EMBL" id="NOJY02000140">
    <property type="protein sequence ID" value="RDY25067.1"/>
    <property type="molecule type" value="Genomic_DNA"/>
</dbReference>
<dbReference type="Proteomes" id="UP000215694">
    <property type="component" value="Unassembled WGS sequence"/>
</dbReference>
<comment type="caution">
    <text evidence="1">The sequence shown here is derived from an EMBL/GenBank/DDBJ whole genome shotgun (WGS) entry which is preliminary data.</text>
</comment>
<name>A0A371IX56_9FIRM</name>
<gene>
    <name evidence="1" type="ORF">CHL78_020185</name>
</gene>
<protein>
    <submittedName>
        <fullName evidence="1">Uncharacterized protein</fullName>
    </submittedName>
</protein>
<reference evidence="1 2" key="1">
    <citation type="journal article" date="2017" name="Genome Announc.">
        <title>Draft Genome Sequence of Romboutsia weinsteinii sp. nov. Strain CCRI-19649(T) Isolated from Surface Water.</title>
        <authorList>
            <person name="Maheux A.F."/>
            <person name="Boudreau D.K."/>
            <person name="Berube E."/>
            <person name="Boissinot M."/>
            <person name="Cantin P."/>
            <person name="Raymond F."/>
            <person name="Corbeil J."/>
            <person name="Omar R.F."/>
            <person name="Bergeron M.G."/>
        </authorList>
    </citation>
    <scope>NUCLEOTIDE SEQUENCE [LARGE SCALE GENOMIC DNA]</scope>
    <source>
        <strain evidence="1 2">CCRI-19649</strain>
    </source>
</reference>
<dbReference type="AlphaFoldDB" id="A0A371IX56"/>